<dbReference type="SUPFAM" id="SSF52743">
    <property type="entry name" value="Subtilisin-like"/>
    <property type="match status" value="1"/>
</dbReference>
<dbReference type="Proteomes" id="UP000552241">
    <property type="component" value="Unassembled WGS sequence"/>
</dbReference>
<dbReference type="PRINTS" id="PR00723">
    <property type="entry name" value="SUBTILISIN"/>
</dbReference>
<evidence type="ECO:0000313" key="10">
    <source>
        <dbReference type="Proteomes" id="UP000552241"/>
    </source>
</evidence>
<name>A0A838ZL17_9FLAO</name>
<dbReference type="EMBL" id="JACDZE010000001">
    <property type="protein sequence ID" value="MBA5628186.1"/>
    <property type="molecule type" value="Genomic_DNA"/>
</dbReference>
<sequence>MKKLIAPLLLLVMGFQVFAQETVDQQELEKRNWFHSDFTKTGIYGVGTDSALEFLKSKNLKPKTVVVGVLDSGVEIDHEDLKNEIWVNKKEKAGNGKDNDKNGFVDDVHGWDFCADASGKDYNEDSYEATRVMTLYKSKFDSGNKAADMENMRKMPVEYQMYLKARKVWADKYYSAKNKSAGNDAEANQIMAFLEELAAYTKDMKLSKAGVQALPETSAEEKDKKAKLDFLISNNPEFEGKTMAEIIAEAKKEFGMVDESENKDLLYAYNPEYDPAKGKFDIKGYGNAEVEGPDAFHGSHVAGIIGATRGNKIGMDGVAGGLVQIMSVRMVPDGDERDEDVAAGIRYAVDNGAKILNMSFGKAFSPNRELVYDAIKYADSKGVLMFHAAGNDNKDLDYNTNYPSNFKDNEMESIAKNWITVGASSRNPEKLKASFSNFGTVKVDIFAPGTEIYSTIPDQSYSYAQGTSMASPVAAGCAALVWAYFPHMTSEQVKEVLFDSVNKSDVVVEVGSEKDKRKFSDLSVTGGVIDVNKAVRLAYERYGKK</sequence>
<evidence type="ECO:0000256" key="3">
    <source>
        <dbReference type="ARBA" id="ARBA00022801"/>
    </source>
</evidence>
<dbReference type="Pfam" id="PF00082">
    <property type="entry name" value="Peptidase_S8"/>
    <property type="match status" value="1"/>
</dbReference>
<dbReference type="PROSITE" id="PS00136">
    <property type="entry name" value="SUBTILASE_ASP"/>
    <property type="match status" value="1"/>
</dbReference>
<dbReference type="InterPro" id="IPR022398">
    <property type="entry name" value="Peptidase_S8_His-AS"/>
</dbReference>
<evidence type="ECO:0000256" key="1">
    <source>
        <dbReference type="ARBA" id="ARBA00011073"/>
    </source>
</evidence>
<feature type="active site" description="Charge relay system" evidence="5">
    <location>
        <position position="297"/>
    </location>
</feature>
<gene>
    <name evidence="9" type="ORF">HU137_00210</name>
</gene>
<dbReference type="PANTHER" id="PTHR43399">
    <property type="entry name" value="SUBTILISIN-RELATED"/>
    <property type="match status" value="1"/>
</dbReference>
<dbReference type="PROSITE" id="PS51892">
    <property type="entry name" value="SUBTILASE"/>
    <property type="match status" value="1"/>
</dbReference>
<keyword evidence="4 5" id="KW-0720">Serine protease</keyword>
<feature type="domain" description="Peptidase S8/S53" evidence="8">
    <location>
        <begin position="63"/>
        <end position="503"/>
    </location>
</feature>
<keyword evidence="3 5" id="KW-0378">Hydrolase</keyword>
<proteinExistence type="inferred from homology"/>
<evidence type="ECO:0000256" key="6">
    <source>
        <dbReference type="RuleBase" id="RU003355"/>
    </source>
</evidence>
<dbReference type="InterPro" id="IPR023827">
    <property type="entry name" value="Peptidase_S8_Asp-AS"/>
</dbReference>
<reference evidence="9 10" key="1">
    <citation type="submission" date="2020-07" db="EMBL/GenBank/DDBJ databases">
        <title>Moheibacter lacus sp. nov., a member of the family Flavobacteriaceae isolated from freshwater lake sediment.</title>
        <authorList>
            <person name="Liu Y."/>
        </authorList>
    </citation>
    <scope>NUCLEOTIDE SEQUENCE [LARGE SCALE GENOMIC DNA]</scope>
    <source>
        <strain evidence="9 10">BDHS18</strain>
    </source>
</reference>
<feature type="active site" description="Charge relay system" evidence="5">
    <location>
        <position position="468"/>
    </location>
</feature>
<feature type="chain" id="PRO_5032771698" evidence="7">
    <location>
        <begin position="20"/>
        <end position="545"/>
    </location>
</feature>
<keyword evidence="2 5" id="KW-0645">Protease</keyword>
<organism evidence="9 10">
    <name type="scientific">Moheibacter lacus</name>
    <dbReference type="NCBI Taxonomy" id="2745851"/>
    <lineage>
        <taxon>Bacteria</taxon>
        <taxon>Pseudomonadati</taxon>
        <taxon>Bacteroidota</taxon>
        <taxon>Flavobacteriia</taxon>
        <taxon>Flavobacteriales</taxon>
        <taxon>Weeksellaceae</taxon>
        <taxon>Moheibacter</taxon>
    </lineage>
</organism>
<keyword evidence="7" id="KW-0732">Signal</keyword>
<dbReference type="PANTHER" id="PTHR43399:SF4">
    <property type="entry name" value="CELL WALL-ASSOCIATED PROTEASE"/>
    <property type="match status" value="1"/>
</dbReference>
<feature type="active site" description="Charge relay system" evidence="5">
    <location>
        <position position="71"/>
    </location>
</feature>
<dbReference type="GO" id="GO:0004252">
    <property type="term" value="F:serine-type endopeptidase activity"/>
    <property type="evidence" value="ECO:0007669"/>
    <property type="project" value="UniProtKB-UniRule"/>
</dbReference>
<feature type="signal peptide" evidence="7">
    <location>
        <begin position="1"/>
        <end position="19"/>
    </location>
</feature>
<dbReference type="RefSeq" id="WP_182041799.1">
    <property type="nucleotide sequence ID" value="NZ_JACDZE010000001.1"/>
</dbReference>
<protein>
    <submittedName>
        <fullName evidence="9">S8 family serine peptidase</fullName>
    </submittedName>
</protein>
<dbReference type="Gene3D" id="3.40.50.200">
    <property type="entry name" value="Peptidase S8/S53 domain"/>
    <property type="match status" value="2"/>
</dbReference>
<dbReference type="InterPro" id="IPR051048">
    <property type="entry name" value="Peptidase_S8/S53_subtilisin"/>
</dbReference>
<evidence type="ECO:0000256" key="4">
    <source>
        <dbReference type="ARBA" id="ARBA00022825"/>
    </source>
</evidence>
<evidence type="ECO:0000256" key="7">
    <source>
        <dbReference type="SAM" id="SignalP"/>
    </source>
</evidence>
<accession>A0A838ZL17</accession>
<evidence type="ECO:0000313" key="9">
    <source>
        <dbReference type="EMBL" id="MBA5628186.1"/>
    </source>
</evidence>
<evidence type="ECO:0000259" key="8">
    <source>
        <dbReference type="Pfam" id="PF00082"/>
    </source>
</evidence>
<keyword evidence="10" id="KW-1185">Reference proteome</keyword>
<dbReference type="PROSITE" id="PS00138">
    <property type="entry name" value="SUBTILASE_SER"/>
    <property type="match status" value="1"/>
</dbReference>
<dbReference type="InterPro" id="IPR015500">
    <property type="entry name" value="Peptidase_S8_subtilisin-rel"/>
</dbReference>
<dbReference type="InterPro" id="IPR036852">
    <property type="entry name" value="Peptidase_S8/S53_dom_sf"/>
</dbReference>
<dbReference type="AlphaFoldDB" id="A0A838ZL17"/>
<dbReference type="InterPro" id="IPR000209">
    <property type="entry name" value="Peptidase_S8/S53_dom"/>
</dbReference>
<comment type="caution">
    <text evidence="9">The sequence shown here is derived from an EMBL/GenBank/DDBJ whole genome shotgun (WGS) entry which is preliminary data.</text>
</comment>
<evidence type="ECO:0000256" key="5">
    <source>
        <dbReference type="PROSITE-ProRule" id="PRU01240"/>
    </source>
</evidence>
<dbReference type="PROSITE" id="PS00137">
    <property type="entry name" value="SUBTILASE_HIS"/>
    <property type="match status" value="1"/>
</dbReference>
<dbReference type="InterPro" id="IPR023828">
    <property type="entry name" value="Peptidase_S8_Ser-AS"/>
</dbReference>
<comment type="similarity">
    <text evidence="1 5 6">Belongs to the peptidase S8 family.</text>
</comment>
<evidence type="ECO:0000256" key="2">
    <source>
        <dbReference type="ARBA" id="ARBA00022670"/>
    </source>
</evidence>
<dbReference type="GO" id="GO:0006508">
    <property type="term" value="P:proteolysis"/>
    <property type="evidence" value="ECO:0007669"/>
    <property type="project" value="UniProtKB-KW"/>
</dbReference>